<gene>
    <name evidence="2" type="ORF">E8E13_006795</name>
</gene>
<organism evidence="2 3">
    <name type="scientific">Curvularia kusanoi</name>
    <name type="common">Cochliobolus kusanoi</name>
    <dbReference type="NCBI Taxonomy" id="90978"/>
    <lineage>
        <taxon>Eukaryota</taxon>
        <taxon>Fungi</taxon>
        <taxon>Dikarya</taxon>
        <taxon>Ascomycota</taxon>
        <taxon>Pezizomycotina</taxon>
        <taxon>Dothideomycetes</taxon>
        <taxon>Pleosporomycetidae</taxon>
        <taxon>Pleosporales</taxon>
        <taxon>Pleosporineae</taxon>
        <taxon>Pleosporaceae</taxon>
        <taxon>Curvularia</taxon>
    </lineage>
</organism>
<evidence type="ECO:0000313" key="3">
    <source>
        <dbReference type="Proteomes" id="UP000801428"/>
    </source>
</evidence>
<dbReference type="Pfam" id="PF06985">
    <property type="entry name" value="HET"/>
    <property type="match status" value="1"/>
</dbReference>
<protein>
    <recommendedName>
        <fullName evidence="1">Heterokaryon incompatibility domain-containing protein</fullName>
    </recommendedName>
</protein>
<proteinExistence type="predicted"/>
<dbReference type="EMBL" id="SWKU01000022">
    <property type="protein sequence ID" value="KAF2997712.1"/>
    <property type="molecule type" value="Genomic_DNA"/>
</dbReference>
<feature type="domain" description="Heterokaryon incompatibility" evidence="1">
    <location>
        <begin position="1"/>
        <end position="73"/>
    </location>
</feature>
<dbReference type="OrthoDB" id="5416609at2759"/>
<dbReference type="Pfam" id="PF26639">
    <property type="entry name" value="Het-6_barrel"/>
    <property type="match status" value="1"/>
</dbReference>
<accession>A0A9P4W7W0</accession>
<comment type="caution">
    <text evidence="2">The sequence shown here is derived from an EMBL/GenBank/DDBJ whole genome shotgun (WGS) entry which is preliminary data.</text>
</comment>
<sequence length="466" mass="53399">MNDIYSNAANVIVWLGEPMSDAALVFDFLQDFGRQRKELLKSADESQYTEQMAMSVRLLLTRSWWTRIWTAQEWILAQRTTFQSGQYTLAGEVLLRCLDHYRRHVKHTDCCGMHLASEFLFSLGDSLQPLFALDAVKQSYSHQDFSSTLGYLRMRQATDPRDKVYGVLALAASQYAGLLRADYNAPVEEVYEQLVLALIDRTKWLDIFSHIASNQPPNLKLPSWVPDWTVDMGKEYNSDWTERFKMITKYDACGNWVTAEYQYSPGILRVRGTVVDTITAFGINRLGSYKKTHAYRNMLLDEMLEIANPLDTEYYHSYHSQQQTRKEAFWLTMCGGYQDMTRERPEAISKPNVNDFEPFEEWESWFRGTRTAYQFNNDRSRSVADSIASVSKGRAFCRTEQHGLLGWVPKNSVVGDVVAVLTGGSMPIVLRPHDGYYTVVGDAYVHGIMDGESMAPGTTLEFLELH</sequence>
<name>A0A9P4W7W0_CURKU</name>
<reference evidence="2" key="1">
    <citation type="submission" date="2019-04" db="EMBL/GenBank/DDBJ databases">
        <title>Sequencing of skin fungus with MAO and IRED activity.</title>
        <authorList>
            <person name="Marsaioli A.J."/>
            <person name="Bonatto J.M.C."/>
            <person name="Reis Junior O."/>
        </authorList>
    </citation>
    <scope>NUCLEOTIDE SEQUENCE</scope>
    <source>
        <strain evidence="2">30M1</strain>
    </source>
</reference>
<evidence type="ECO:0000313" key="2">
    <source>
        <dbReference type="EMBL" id="KAF2997712.1"/>
    </source>
</evidence>
<dbReference type="Proteomes" id="UP000801428">
    <property type="component" value="Unassembled WGS sequence"/>
</dbReference>
<dbReference type="InterPro" id="IPR010730">
    <property type="entry name" value="HET"/>
</dbReference>
<dbReference type="PANTHER" id="PTHR24148:SF73">
    <property type="entry name" value="HET DOMAIN PROTEIN (AFU_ORTHOLOGUE AFUA_8G01020)"/>
    <property type="match status" value="1"/>
</dbReference>
<evidence type="ECO:0000259" key="1">
    <source>
        <dbReference type="Pfam" id="PF06985"/>
    </source>
</evidence>
<dbReference type="AlphaFoldDB" id="A0A9P4W7W0"/>
<keyword evidence="3" id="KW-1185">Reference proteome</keyword>
<dbReference type="PANTHER" id="PTHR24148">
    <property type="entry name" value="ANKYRIN REPEAT DOMAIN-CONTAINING PROTEIN 39 HOMOLOG-RELATED"/>
    <property type="match status" value="1"/>
</dbReference>
<dbReference type="InterPro" id="IPR052895">
    <property type="entry name" value="HetReg/Transcr_Mod"/>
</dbReference>